<feature type="transmembrane region" description="Helical" evidence="12">
    <location>
        <begin position="302"/>
        <end position="326"/>
    </location>
</feature>
<evidence type="ECO:0000259" key="13">
    <source>
        <dbReference type="PROSITE" id="PS50885"/>
    </source>
</evidence>
<comment type="subcellular location">
    <subcellularLocation>
        <location evidence="1">Cell membrane</location>
        <topology evidence="1">Multi-pass membrane protein</topology>
    </subcellularLocation>
</comment>
<evidence type="ECO:0000256" key="12">
    <source>
        <dbReference type="SAM" id="Phobius"/>
    </source>
</evidence>
<keyword evidence="7" id="KW-0418">Kinase</keyword>
<keyword evidence="9 12" id="KW-1133">Transmembrane helix</keyword>
<dbReference type="AlphaFoldDB" id="A0A098M8C1"/>
<dbReference type="PANTHER" id="PTHR34220">
    <property type="entry name" value="SENSOR HISTIDINE KINASE YPDA"/>
    <property type="match status" value="1"/>
</dbReference>
<evidence type="ECO:0000256" key="5">
    <source>
        <dbReference type="ARBA" id="ARBA00022692"/>
    </source>
</evidence>
<keyword evidence="6" id="KW-0547">Nucleotide-binding</keyword>
<evidence type="ECO:0000256" key="7">
    <source>
        <dbReference type="ARBA" id="ARBA00022777"/>
    </source>
</evidence>
<feature type="transmembrane region" description="Helical" evidence="12">
    <location>
        <begin position="21"/>
        <end position="40"/>
    </location>
</feature>
<dbReference type="SMART" id="SM00304">
    <property type="entry name" value="HAMP"/>
    <property type="match status" value="1"/>
</dbReference>
<evidence type="ECO:0000313" key="15">
    <source>
        <dbReference type="Proteomes" id="UP000029734"/>
    </source>
</evidence>
<keyword evidence="2" id="KW-1003">Cell membrane</keyword>
<dbReference type="InterPro" id="IPR010559">
    <property type="entry name" value="Sig_transdc_His_kin_internal"/>
</dbReference>
<evidence type="ECO:0000256" key="3">
    <source>
        <dbReference type="ARBA" id="ARBA00022553"/>
    </source>
</evidence>
<dbReference type="GO" id="GO:0005524">
    <property type="term" value="F:ATP binding"/>
    <property type="evidence" value="ECO:0007669"/>
    <property type="project" value="UniProtKB-KW"/>
</dbReference>
<dbReference type="STRING" id="268407.PWYN_04990"/>
<evidence type="ECO:0000256" key="11">
    <source>
        <dbReference type="ARBA" id="ARBA00023136"/>
    </source>
</evidence>
<feature type="domain" description="HAMP" evidence="13">
    <location>
        <begin position="323"/>
        <end position="375"/>
    </location>
</feature>
<evidence type="ECO:0000313" key="14">
    <source>
        <dbReference type="EMBL" id="KGE18795.1"/>
    </source>
</evidence>
<dbReference type="eggNOG" id="COG2972">
    <property type="taxonomic scope" value="Bacteria"/>
</dbReference>
<sequence>MRIRNFRWKDQKIQVRFFITYLLLAILPLIILASSVYLTLQRDSERKAQEDFLVVTKQIDQSVEKYLRLIDRMTIIPFGETALYQILSKTPQNDAGSLTLQNEKELHNYFMGLQSLQEGIRAIYMMSKEDNVYGYSAGRAVYPVNKVKKEAWYQQVIEREGGLVNSGLRDESQFFSPVISDQVITFARYVTSVITGEKIGVFAIDVDPSVFTYTIEKVNKGNVVIMDQYQNILYSQQPPGSEKELMLAEGKAASDESVFFQWKKDGKRWIGVNHVSSYTGWSTTYYITSDELFSDLNRIFRFTIYVILALLLLSIVLAGVVSRSVAQPIKLLSRHMNLLRSGNFNISLPFQGKDEIGFLTHSFNSMVYELKNLLERISEEEKLKRKAETDALLAQMNPHFMYNTLSAIRMMAMMQNAQEISHALETFMQLMRYSTQSYKNKVKMKEEIQFVDNYVSLLEMRYMRPIPVKYNIAPEHEDYELLPFLIQPIMENAVFHGMNQGDSTFSIEIRTAYDEFSGQFQITIQDTGAGISPERLPTLLTRANPVLQGTQGLGTALINVNNRLKLEYGEAYGFSITSSMGEGTIVNLCFPGNKGGNDGI</sequence>
<reference evidence="14 15" key="1">
    <citation type="submission" date="2014-08" db="EMBL/GenBank/DDBJ databases">
        <authorList>
            <person name="den Bakker H.C."/>
        </authorList>
    </citation>
    <scope>NUCLEOTIDE SEQUENCE [LARGE SCALE GENOMIC DNA]</scope>
    <source>
        <strain evidence="14 15">DSM 18334</strain>
    </source>
</reference>
<dbReference type="CDD" id="cd18773">
    <property type="entry name" value="PDC1_HK_sensor"/>
    <property type="match status" value="1"/>
</dbReference>
<dbReference type="RefSeq" id="WP_036649052.1">
    <property type="nucleotide sequence ID" value="NZ_JQCR01000002.1"/>
</dbReference>
<keyword evidence="8" id="KW-0067">ATP-binding</keyword>
<accession>A0A098M8C1</accession>
<evidence type="ECO:0000256" key="1">
    <source>
        <dbReference type="ARBA" id="ARBA00004651"/>
    </source>
</evidence>
<keyword evidence="11 12" id="KW-0472">Membrane</keyword>
<dbReference type="EMBL" id="JQCR01000002">
    <property type="protein sequence ID" value="KGE18795.1"/>
    <property type="molecule type" value="Genomic_DNA"/>
</dbReference>
<dbReference type="PROSITE" id="PS50885">
    <property type="entry name" value="HAMP"/>
    <property type="match status" value="1"/>
</dbReference>
<evidence type="ECO:0000256" key="6">
    <source>
        <dbReference type="ARBA" id="ARBA00022741"/>
    </source>
</evidence>
<evidence type="ECO:0000256" key="4">
    <source>
        <dbReference type="ARBA" id="ARBA00022679"/>
    </source>
</evidence>
<dbReference type="SUPFAM" id="SSF158472">
    <property type="entry name" value="HAMP domain-like"/>
    <property type="match status" value="1"/>
</dbReference>
<organism evidence="14 15">
    <name type="scientific">Paenibacillus wynnii</name>
    <dbReference type="NCBI Taxonomy" id="268407"/>
    <lineage>
        <taxon>Bacteria</taxon>
        <taxon>Bacillati</taxon>
        <taxon>Bacillota</taxon>
        <taxon>Bacilli</taxon>
        <taxon>Bacillales</taxon>
        <taxon>Paenibacillaceae</taxon>
        <taxon>Paenibacillus</taxon>
    </lineage>
</organism>
<evidence type="ECO:0000256" key="8">
    <source>
        <dbReference type="ARBA" id="ARBA00022840"/>
    </source>
</evidence>
<dbReference type="Gene3D" id="3.30.565.10">
    <property type="entry name" value="Histidine kinase-like ATPase, C-terminal domain"/>
    <property type="match status" value="1"/>
</dbReference>
<dbReference type="InterPro" id="IPR036890">
    <property type="entry name" value="HATPase_C_sf"/>
</dbReference>
<comment type="caution">
    <text evidence="14">The sequence shown here is derived from an EMBL/GenBank/DDBJ whole genome shotgun (WGS) entry which is preliminary data.</text>
</comment>
<dbReference type="SUPFAM" id="SSF55874">
    <property type="entry name" value="ATPase domain of HSP90 chaperone/DNA topoisomerase II/histidine kinase"/>
    <property type="match status" value="1"/>
</dbReference>
<name>A0A098M8C1_9BACL</name>
<dbReference type="GO" id="GO:0005886">
    <property type="term" value="C:plasma membrane"/>
    <property type="evidence" value="ECO:0007669"/>
    <property type="project" value="UniProtKB-SubCell"/>
</dbReference>
<protein>
    <recommendedName>
        <fullName evidence="13">HAMP domain-containing protein</fullName>
    </recommendedName>
</protein>
<dbReference type="Proteomes" id="UP000029734">
    <property type="component" value="Unassembled WGS sequence"/>
</dbReference>
<dbReference type="CDD" id="cd06225">
    <property type="entry name" value="HAMP"/>
    <property type="match status" value="1"/>
</dbReference>
<proteinExistence type="predicted"/>
<dbReference type="GO" id="GO:0000155">
    <property type="term" value="F:phosphorelay sensor kinase activity"/>
    <property type="evidence" value="ECO:0007669"/>
    <property type="project" value="InterPro"/>
</dbReference>
<evidence type="ECO:0000256" key="2">
    <source>
        <dbReference type="ARBA" id="ARBA00022475"/>
    </source>
</evidence>
<keyword evidence="4" id="KW-0808">Transferase</keyword>
<dbReference type="InterPro" id="IPR050640">
    <property type="entry name" value="Bact_2-comp_sensor_kinase"/>
</dbReference>
<reference evidence="14 15" key="2">
    <citation type="submission" date="2014-10" db="EMBL/GenBank/DDBJ databases">
        <title>Comparative genomics of the Paenibacillus odorifer group.</title>
        <authorList>
            <person name="Tsai Y.-C."/>
            <person name="Martin N."/>
            <person name="Korlach J."/>
            <person name="Wiedmann M."/>
        </authorList>
    </citation>
    <scope>NUCLEOTIDE SEQUENCE [LARGE SCALE GENOMIC DNA]</scope>
    <source>
        <strain evidence="14 15">DSM 18334</strain>
    </source>
</reference>
<evidence type="ECO:0000256" key="9">
    <source>
        <dbReference type="ARBA" id="ARBA00022989"/>
    </source>
</evidence>
<dbReference type="Pfam" id="PF02518">
    <property type="entry name" value="HATPase_c"/>
    <property type="match status" value="1"/>
</dbReference>
<evidence type="ECO:0000256" key="10">
    <source>
        <dbReference type="ARBA" id="ARBA00023012"/>
    </source>
</evidence>
<keyword evidence="5 12" id="KW-0812">Transmembrane</keyword>
<dbReference type="Pfam" id="PF00672">
    <property type="entry name" value="HAMP"/>
    <property type="match status" value="1"/>
</dbReference>
<keyword evidence="3" id="KW-0597">Phosphoprotein</keyword>
<dbReference type="PANTHER" id="PTHR34220:SF11">
    <property type="entry name" value="SENSOR PROTEIN KINASE HPTS"/>
    <property type="match status" value="1"/>
</dbReference>
<keyword evidence="10" id="KW-0902">Two-component regulatory system</keyword>
<dbReference type="InterPro" id="IPR003594">
    <property type="entry name" value="HATPase_dom"/>
</dbReference>
<dbReference type="Gene3D" id="6.10.340.10">
    <property type="match status" value="1"/>
</dbReference>
<keyword evidence="15" id="KW-1185">Reference proteome</keyword>
<gene>
    <name evidence="14" type="ORF">PWYN_04990</name>
</gene>
<dbReference type="Pfam" id="PF06580">
    <property type="entry name" value="His_kinase"/>
    <property type="match status" value="1"/>
</dbReference>
<dbReference type="InterPro" id="IPR003660">
    <property type="entry name" value="HAMP_dom"/>
</dbReference>